<dbReference type="PRINTS" id="PR00812">
    <property type="entry name" value="BCTERIALGSPF"/>
</dbReference>
<evidence type="ECO:0000259" key="8">
    <source>
        <dbReference type="Pfam" id="PF00482"/>
    </source>
</evidence>
<evidence type="ECO:0000256" key="4">
    <source>
        <dbReference type="ARBA" id="ARBA00022692"/>
    </source>
</evidence>
<accession>A0A3M0BN90</accession>
<feature type="domain" description="Type II secretion system protein GspF" evidence="8">
    <location>
        <begin position="273"/>
        <end position="394"/>
    </location>
</feature>
<dbReference type="PANTHER" id="PTHR30012:SF0">
    <property type="entry name" value="TYPE II SECRETION SYSTEM PROTEIN F-RELATED"/>
    <property type="match status" value="1"/>
</dbReference>
<keyword evidence="4 7" id="KW-0812">Transmembrane</keyword>
<dbReference type="Proteomes" id="UP000280842">
    <property type="component" value="Unassembled WGS sequence"/>
</dbReference>
<dbReference type="RefSeq" id="WP_121922517.1">
    <property type="nucleotide sequence ID" value="NZ_REFO01000010.1"/>
</dbReference>
<evidence type="ECO:0000256" key="2">
    <source>
        <dbReference type="ARBA" id="ARBA00005745"/>
    </source>
</evidence>
<feature type="transmembrane region" description="Helical" evidence="7">
    <location>
        <begin position="215"/>
        <end position="240"/>
    </location>
</feature>
<proteinExistence type="inferred from homology"/>
<evidence type="ECO:0000256" key="5">
    <source>
        <dbReference type="ARBA" id="ARBA00022989"/>
    </source>
</evidence>
<keyword evidence="3" id="KW-1003">Cell membrane</keyword>
<comment type="caution">
    <text evidence="9">The sequence shown here is derived from an EMBL/GenBank/DDBJ whole genome shotgun (WGS) entry which is preliminary data.</text>
</comment>
<comment type="subcellular location">
    <subcellularLocation>
        <location evidence="1">Cell membrane</location>
        <topology evidence="1">Multi-pass membrane protein</topology>
    </subcellularLocation>
</comment>
<evidence type="ECO:0000256" key="1">
    <source>
        <dbReference type="ARBA" id="ARBA00004651"/>
    </source>
</evidence>
<dbReference type="InterPro" id="IPR042094">
    <property type="entry name" value="T2SS_GspF_sf"/>
</dbReference>
<dbReference type="Gene3D" id="1.20.81.30">
    <property type="entry name" value="Type II secretion system (T2SS), domain F"/>
    <property type="match status" value="2"/>
</dbReference>
<dbReference type="PANTHER" id="PTHR30012">
    <property type="entry name" value="GENERAL SECRETION PATHWAY PROTEIN"/>
    <property type="match status" value="1"/>
</dbReference>
<dbReference type="Pfam" id="PF00482">
    <property type="entry name" value="T2SSF"/>
    <property type="match status" value="2"/>
</dbReference>
<keyword evidence="10" id="KW-1185">Reference proteome</keyword>
<evidence type="ECO:0000256" key="3">
    <source>
        <dbReference type="ARBA" id="ARBA00022475"/>
    </source>
</evidence>
<evidence type="ECO:0000313" key="10">
    <source>
        <dbReference type="Proteomes" id="UP000280842"/>
    </source>
</evidence>
<dbReference type="InterPro" id="IPR018076">
    <property type="entry name" value="T2SS_GspF_dom"/>
</dbReference>
<comment type="similarity">
    <text evidence="2">Belongs to the GSP F family.</text>
</comment>
<dbReference type="InterPro" id="IPR003004">
    <property type="entry name" value="GspF/PilC"/>
</dbReference>
<feature type="transmembrane region" description="Helical" evidence="7">
    <location>
        <begin position="368"/>
        <end position="396"/>
    </location>
</feature>
<dbReference type="AlphaFoldDB" id="A0A3M0BN90"/>
<dbReference type="OrthoDB" id="9874at2"/>
<dbReference type="EMBL" id="REFO01000010">
    <property type="protein sequence ID" value="RMA97749.1"/>
    <property type="molecule type" value="Genomic_DNA"/>
</dbReference>
<reference evidence="9 10" key="1">
    <citation type="submission" date="2018-10" db="EMBL/GenBank/DDBJ databases">
        <title>Genomic Encyclopedia of Archaeal and Bacterial Type Strains, Phase II (KMG-II): from individual species to whole genera.</title>
        <authorList>
            <person name="Goeker M."/>
        </authorList>
    </citation>
    <scope>NUCLEOTIDE SEQUENCE [LARGE SCALE GENOMIC DNA]</scope>
    <source>
        <strain evidence="9 10">VM1</strain>
    </source>
</reference>
<keyword evidence="6 7" id="KW-0472">Membrane</keyword>
<evidence type="ECO:0000256" key="7">
    <source>
        <dbReference type="SAM" id="Phobius"/>
    </source>
</evidence>
<dbReference type="GO" id="GO:0005886">
    <property type="term" value="C:plasma membrane"/>
    <property type="evidence" value="ECO:0007669"/>
    <property type="project" value="UniProtKB-SubCell"/>
</dbReference>
<keyword evidence="5 7" id="KW-1133">Transmembrane helix</keyword>
<protein>
    <submittedName>
        <fullName evidence="9">Type IV pilus assembly protein PilC</fullName>
    </submittedName>
</protein>
<sequence>MPVYKYKALSKTGKEEKGTIEANSVSHLKNVLSKKNLILLEVEELGKSKKIKSLKDLNITFFKKQFSTDEIVFILYELGMLIGKNIHITSAIEIVANQQENSLLKKKLLKAKSLIAEGKTVAEAFEEIEIFPKFLTEMIKAGEEAGALGDIFISASEYLEKQNNFKSQIINSLIYPSIVIGVGFLSLIIIMNVVVPTVVKIYNQFGKELPTSTKIVIIFSSIFSLFLKSLPVILILGFILNRKYLKKDFWDRLKLKIPFFNKVLLYSQISSWANTTAILLKGGLQLTKALEIANSSISNQVLKEKLQEVIPQIEKGKKLADSLKEKQILPESSIQILSVGEETGQLEDMFQMIADIYKKQTEKLITRFITLLEPITLIILSVMIGFFIFATLFPIFNLSVKQ</sequence>
<feature type="domain" description="Type II secretion system protein GspF" evidence="8">
    <location>
        <begin position="76"/>
        <end position="196"/>
    </location>
</feature>
<name>A0A3M0BN90_9AQUI</name>
<organism evidence="9 10">
    <name type="scientific">Hydrogenothermus marinus</name>
    <dbReference type="NCBI Taxonomy" id="133270"/>
    <lineage>
        <taxon>Bacteria</taxon>
        <taxon>Pseudomonadati</taxon>
        <taxon>Aquificota</taxon>
        <taxon>Aquificia</taxon>
        <taxon>Aquificales</taxon>
        <taxon>Hydrogenothermaceae</taxon>
        <taxon>Hydrogenothermus</taxon>
    </lineage>
</organism>
<feature type="transmembrane region" description="Helical" evidence="7">
    <location>
        <begin position="173"/>
        <end position="195"/>
    </location>
</feature>
<gene>
    <name evidence="9" type="ORF">CLV39_0373</name>
</gene>
<evidence type="ECO:0000256" key="6">
    <source>
        <dbReference type="ARBA" id="ARBA00023136"/>
    </source>
</evidence>
<evidence type="ECO:0000313" key="9">
    <source>
        <dbReference type="EMBL" id="RMA97749.1"/>
    </source>
</evidence>